<dbReference type="OrthoDB" id="429813at2759"/>
<dbReference type="Gene3D" id="3.40.50.720">
    <property type="entry name" value="NAD(P)-binding Rossmann-like Domain"/>
    <property type="match status" value="1"/>
</dbReference>
<dbReference type="Gene3D" id="3.40.50.12780">
    <property type="entry name" value="N-terminal domain of ligase-like"/>
    <property type="match status" value="1"/>
</dbReference>
<dbReference type="InterPro" id="IPR009081">
    <property type="entry name" value="PP-bd_ACP"/>
</dbReference>
<dbReference type="Pfam" id="PF00550">
    <property type="entry name" value="PP-binding"/>
    <property type="match status" value="1"/>
</dbReference>
<evidence type="ECO:0000313" key="7">
    <source>
        <dbReference type="Proteomes" id="UP000664521"/>
    </source>
</evidence>
<gene>
    <name evidence="6" type="ORF">HETSPECPRED_001481</name>
</gene>
<evidence type="ECO:0000256" key="4">
    <source>
        <dbReference type="SAM" id="Phobius"/>
    </source>
</evidence>
<evidence type="ECO:0000256" key="3">
    <source>
        <dbReference type="SAM" id="MobiDB-lite"/>
    </source>
</evidence>
<protein>
    <recommendedName>
        <fullName evidence="5">Carrier domain-containing protein</fullName>
    </recommendedName>
</protein>
<evidence type="ECO:0000259" key="5">
    <source>
        <dbReference type="PROSITE" id="PS50075"/>
    </source>
</evidence>
<feature type="domain" description="Carrier" evidence="5">
    <location>
        <begin position="585"/>
        <end position="670"/>
    </location>
</feature>
<dbReference type="Proteomes" id="UP000664521">
    <property type="component" value="Unassembled WGS sequence"/>
</dbReference>
<feature type="region of interest" description="Disordered" evidence="3">
    <location>
        <begin position="1"/>
        <end position="31"/>
    </location>
</feature>
<reference evidence="6" key="1">
    <citation type="submission" date="2021-03" db="EMBL/GenBank/DDBJ databases">
        <authorList>
            <person name="Tagirdzhanova G."/>
        </authorList>
    </citation>
    <scope>NUCLEOTIDE SEQUENCE</scope>
</reference>
<accession>A0A8H3J1Q0</accession>
<dbReference type="Pfam" id="PF00501">
    <property type="entry name" value="AMP-binding"/>
    <property type="match status" value="1"/>
</dbReference>
<dbReference type="InterPro" id="IPR020845">
    <property type="entry name" value="AMP-binding_CS"/>
</dbReference>
<dbReference type="Pfam" id="PF23562">
    <property type="entry name" value="AMP-binding_C_3"/>
    <property type="match status" value="1"/>
</dbReference>
<evidence type="ECO:0000313" key="6">
    <source>
        <dbReference type="EMBL" id="CAF9939087.1"/>
    </source>
</evidence>
<keyword evidence="4" id="KW-0812">Transmembrane</keyword>
<feature type="transmembrane region" description="Helical" evidence="4">
    <location>
        <begin position="109"/>
        <end position="132"/>
    </location>
</feature>
<dbReference type="PROSITE" id="PS50075">
    <property type="entry name" value="CARRIER"/>
    <property type="match status" value="1"/>
</dbReference>
<dbReference type="PANTHER" id="PTHR43439">
    <property type="entry name" value="PHENYLACETATE-COENZYME A LIGASE"/>
    <property type="match status" value="1"/>
</dbReference>
<dbReference type="InterPro" id="IPR013120">
    <property type="entry name" value="FAR_NAD-bd"/>
</dbReference>
<dbReference type="SUPFAM" id="SSF56801">
    <property type="entry name" value="Acetyl-CoA synthetase-like"/>
    <property type="match status" value="1"/>
</dbReference>
<dbReference type="InterPro" id="IPR036736">
    <property type="entry name" value="ACP-like_sf"/>
</dbReference>
<sequence>MAIWQASDNKEHGFDRPPLDRKATSENQNSNKRSNFATIHSLLDLVDFNAARNPDHVFCLQEVKHDFDLHKLTFKGLADAVEICTAWLGHAIVGLASSKRNGEREKPTAVALLMGSDITLFIYILSLMRIGIPVALFSARLSPSAIAHLIEAVNVKDVIISSHTSRAANEASGIIQKKGLDAVSLIQSAPLEFFVNSQQPSNGYLRRDAPIYELDRNAIILHSSGSTGLPKPIFHAHEYLLNYATCHQFLPGEDTTRVCTSTLPLFHGFGMLAPALALSIGKTFALPSASTVPNAESTIRLLQNSTSTSLMTVPLILDDICHAPNQAGIKALQRLDFVACGGGPMKTAVAEELSSKGVRLLNHCGATEIGALAPIFNPRPEYDWHYFVIRDDLNLRLEDVPEKPGCVKLVGRAPGWDEDFVVQDFLEPNPKAPRTQFRFLGRADDLIVLANGEKIRTTGLEATVASDPKVTDAIAFGEGRDHLGLIVEAAPEVELDCSNTVQTESFRESIWPVVEKGNKEVDGHGAISKDMIIEASSVDRPLERTAKGSLARKEIYDSFTMKIEAVYSQTESANIEPLPDLQDTQELEKYLREAISHILGLTPETSPISIDEDIFELGMNSLQATRLYNVLKSALQKTNVAEGDGYTFNKGFVYSHPTISCQSRALASLASDKGGMTNGTEQSRTKTMKKAVEKHLDAIAEMNVEVACNGSQKPIELEGKIVVLTGSTGNLGSSLVYKMAQDSEVSLIYCLNRQSTAPTDQHERQQRAFDKASISLPTHLWSKVKPIEVKPQQPNFGLHPEVYSQLKQASYIIHNAWPMDFNRACVSFETQFLYLDSIIQLALRSTSPAPPRLVFTSSIASVARYPSKTGQSQVPEIPMDDPDVTAPFGYPEAKWVCEQILLQGAKVHNARFEPIIVRVGQLTGSTSGGSWSATEHLPSMFKSSQTLGALPDISGTLSWIPLDLAASSLLEILFQPHRPTTSPVYHLENPTRQPWPQMLAVLSRLLSPSPPAPETENKTPLPIIPFATWLQKVRQEPDLDRNPAGRLLGFLEESFGQLGTGGLVLGTEKARGVSAVLRGLGGVVDEGCLERYVEVWRREGVMV</sequence>
<name>A0A8H3J1Q0_9LECA</name>
<dbReference type="EMBL" id="CAJPDS010000124">
    <property type="protein sequence ID" value="CAF9939087.1"/>
    <property type="molecule type" value="Genomic_DNA"/>
</dbReference>
<dbReference type="PANTHER" id="PTHR43439:SF2">
    <property type="entry name" value="ENZYME, PUTATIVE (JCVI)-RELATED"/>
    <property type="match status" value="1"/>
</dbReference>
<dbReference type="Gene3D" id="1.10.1200.10">
    <property type="entry name" value="ACP-like"/>
    <property type="match status" value="1"/>
</dbReference>
<evidence type="ECO:0000256" key="1">
    <source>
        <dbReference type="ARBA" id="ARBA00022450"/>
    </source>
</evidence>
<dbReference type="InterPro" id="IPR051414">
    <property type="entry name" value="Adenylate-forming_Reductase"/>
</dbReference>
<proteinExistence type="predicted"/>
<keyword evidence="4" id="KW-1133">Transmembrane helix</keyword>
<keyword evidence="7" id="KW-1185">Reference proteome</keyword>
<dbReference type="PROSITE" id="PS00455">
    <property type="entry name" value="AMP_BINDING"/>
    <property type="match status" value="1"/>
</dbReference>
<dbReference type="SUPFAM" id="SSF47336">
    <property type="entry name" value="ACP-like"/>
    <property type="match status" value="1"/>
</dbReference>
<keyword evidence="1" id="KW-0596">Phosphopantetheine</keyword>
<dbReference type="Pfam" id="PF07993">
    <property type="entry name" value="NAD_binding_4"/>
    <property type="match status" value="1"/>
</dbReference>
<organism evidence="6 7">
    <name type="scientific">Heterodermia speciosa</name>
    <dbReference type="NCBI Taxonomy" id="116794"/>
    <lineage>
        <taxon>Eukaryota</taxon>
        <taxon>Fungi</taxon>
        <taxon>Dikarya</taxon>
        <taxon>Ascomycota</taxon>
        <taxon>Pezizomycotina</taxon>
        <taxon>Lecanoromycetes</taxon>
        <taxon>OSLEUM clade</taxon>
        <taxon>Lecanoromycetidae</taxon>
        <taxon>Caliciales</taxon>
        <taxon>Physciaceae</taxon>
        <taxon>Heterodermia</taxon>
    </lineage>
</organism>
<keyword evidence="4" id="KW-0472">Membrane</keyword>
<dbReference type="InterPro" id="IPR036291">
    <property type="entry name" value="NAD(P)-bd_dom_sf"/>
</dbReference>
<evidence type="ECO:0000256" key="2">
    <source>
        <dbReference type="ARBA" id="ARBA00022553"/>
    </source>
</evidence>
<feature type="compositionally biased region" description="Basic and acidic residues" evidence="3">
    <location>
        <begin position="8"/>
        <end position="24"/>
    </location>
</feature>
<keyword evidence="2" id="KW-0597">Phosphoprotein</keyword>
<dbReference type="InterPro" id="IPR042099">
    <property type="entry name" value="ANL_N_sf"/>
</dbReference>
<dbReference type="SUPFAM" id="SSF51735">
    <property type="entry name" value="NAD(P)-binding Rossmann-fold domains"/>
    <property type="match status" value="1"/>
</dbReference>
<comment type="caution">
    <text evidence="6">The sequence shown here is derived from an EMBL/GenBank/DDBJ whole genome shotgun (WGS) entry which is preliminary data.</text>
</comment>
<dbReference type="AlphaFoldDB" id="A0A8H3J1Q0"/>
<dbReference type="InterPro" id="IPR000873">
    <property type="entry name" value="AMP-dep_synth/lig_dom"/>
</dbReference>